<reference evidence="1 2" key="1">
    <citation type="journal article" date="2014" name="Agronomy (Basel)">
        <title>A Draft Genome Sequence for Ensete ventricosum, the Drought-Tolerant Tree Against Hunger.</title>
        <authorList>
            <person name="Harrison J."/>
            <person name="Moore K.A."/>
            <person name="Paszkiewicz K."/>
            <person name="Jones T."/>
            <person name="Grant M."/>
            <person name="Ambacheew D."/>
            <person name="Muzemil S."/>
            <person name="Studholme D.J."/>
        </authorList>
    </citation>
    <scope>NUCLEOTIDE SEQUENCE [LARGE SCALE GENOMIC DNA]</scope>
</reference>
<name>A0A444EYX9_ENSVE</name>
<dbReference type="GO" id="GO:0003723">
    <property type="term" value="F:RNA binding"/>
    <property type="evidence" value="ECO:0007669"/>
    <property type="project" value="UniProtKB-UniRule"/>
</dbReference>
<evidence type="ECO:0000313" key="1">
    <source>
        <dbReference type="EMBL" id="RRT83190.1"/>
    </source>
</evidence>
<sequence length="202" mass="23283">IMTSSEEARKTYAEFEEKVSRTVFLDNLSTQVTTAVIKQALGQFGNVMNVEFIPNYTIPCPIPQSALVEMENEKQARALISEMTNYPFMMSGMPRPVRAKPAKIEMFADRPPPPDRKIQVRWVDPSDPDFVVAKKLKQLCKKHNAEHLALIKHQLEEEEKLAKHQEETLKTNYKKFEMIESIVQDGTTSRLARHYGVRLDYD</sequence>
<dbReference type="EMBL" id="AMZH03000545">
    <property type="protein sequence ID" value="RRT83190.1"/>
    <property type="molecule type" value="Genomic_DNA"/>
</dbReference>
<proteinExistence type="predicted"/>
<dbReference type="PANTHER" id="PTHR36309:SF1">
    <property type="entry name" value="RNA-BINDING (RRM_RBD_RNP MOTIFS) FAMILY PROTEIN"/>
    <property type="match status" value="1"/>
</dbReference>
<dbReference type="InterPro" id="IPR012677">
    <property type="entry name" value="Nucleotide-bd_a/b_plait_sf"/>
</dbReference>
<protein>
    <submittedName>
        <fullName evidence="1">Uncharacterized protein</fullName>
    </submittedName>
</protein>
<feature type="non-terminal residue" evidence="1">
    <location>
        <position position="1"/>
    </location>
</feature>
<dbReference type="InterPro" id="IPR035979">
    <property type="entry name" value="RBD_domain_sf"/>
</dbReference>
<gene>
    <name evidence="1" type="ORF">B296_00018378</name>
</gene>
<dbReference type="InterPro" id="IPR000504">
    <property type="entry name" value="RRM_dom"/>
</dbReference>
<dbReference type="Gene3D" id="3.30.70.330">
    <property type="match status" value="1"/>
</dbReference>
<dbReference type="CDD" id="cd00590">
    <property type="entry name" value="RRM_SF"/>
    <property type="match status" value="1"/>
</dbReference>
<dbReference type="PANTHER" id="PTHR36309">
    <property type="entry name" value="RNA-BINDING (RRM/RBD/RNP MOTIFS) FAMILY PROTEIN"/>
    <property type="match status" value="1"/>
</dbReference>
<dbReference type="Proteomes" id="UP000287651">
    <property type="component" value="Unassembled WGS sequence"/>
</dbReference>
<dbReference type="InterPro" id="IPR053316">
    <property type="entry name" value="Epigenetic_reg_gene_expr"/>
</dbReference>
<dbReference type="AlphaFoldDB" id="A0A444EYX9"/>
<dbReference type="Pfam" id="PF00076">
    <property type="entry name" value="RRM_1"/>
    <property type="match status" value="1"/>
</dbReference>
<evidence type="ECO:0000313" key="2">
    <source>
        <dbReference type="Proteomes" id="UP000287651"/>
    </source>
</evidence>
<accession>A0A444EYX9</accession>
<organism evidence="1 2">
    <name type="scientific">Ensete ventricosum</name>
    <name type="common">Abyssinian banana</name>
    <name type="synonym">Musa ensete</name>
    <dbReference type="NCBI Taxonomy" id="4639"/>
    <lineage>
        <taxon>Eukaryota</taxon>
        <taxon>Viridiplantae</taxon>
        <taxon>Streptophyta</taxon>
        <taxon>Embryophyta</taxon>
        <taxon>Tracheophyta</taxon>
        <taxon>Spermatophyta</taxon>
        <taxon>Magnoliopsida</taxon>
        <taxon>Liliopsida</taxon>
        <taxon>Zingiberales</taxon>
        <taxon>Musaceae</taxon>
        <taxon>Ensete</taxon>
    </lineage>
</organism>
<comment type="caution">
    <text evidence="1">The sequence shown here is derived from an EMBL/GenBank/DDBJ whole genome shotgun (WGS) entry which is preliminary data.</text>
</comment>
<dbReference type="PROSITE" id="PS50102">
    <property type="entry name" value="RRM"/>
    <property type="match status" value="1"/>
</dbReference>
<dbReference type="SUPFAM" id="SSF54928">
    <property type="entry name" value="RNA-binding domain, RBD"/>
    <property type="match status" value="1"/>
</dbReference>